<dbReference type="InterPro" id="IPR029056">
    <property type="entry name" value="Ribokinase-like"/>
</dbReference>
<dbReference type="InterPro" id="IPR017953">
    <property type="entry name" value="Carbohydrate_kinase_pred_CS"/>
</dbReference>
<dbReference type="HAMAP" id="MF_01965">
    <property type="entry name" value="NADHX_dehydratase"/>
    <property type="match status" value="1"/>
</dbReference>
<feature type="binding site" evidence="18">
    <location>
        <position position="206"/>
    </location>
    <ligand>
        <name>K(+)</name>
        <dbReference type="ChEBI" id="CHEBI:29103"/>
    </ligand>
</feature>
<feature type="domain" description="YjeF N-terminal" evidence="22">
    <location>
        <begin position="10"/>
        <end position="260"/>
    </location>
</feature>
<dbReference type="InterPro" id="IPR000631">
    <property type="entry name" value="CARKD"/>
</dbReference>
<comment type="catalytic activity">
    <reaction evidence="15 17 19">
        <text>(6S)-NADHX + ADP = AMP + phosphate + NADH + H(+)</text>
        <dbReference type="Rhea" id="RHEA:32223"/>
        <dbReference type="ChEBI" id="CHEBI:15378"/>
        <dbReference type="ChEBI" id="CHEBI:43474"/>
        <dbReference type="ChEBI" id="CHEBI:57945"/>
        <dbReference type="ChEBI" id="CHEBI:64074"/>
        <dbReference type="ChEBI" id="CHEBI:456215"/>
        <dbReference type="ChEBI" id="CHEBI:456216"/>
        <dbReference type="EC" id="4.2.1.136"/>
    </reaction>
</comment>
<evidence type="ECO:0000256" key="7">
    <source>
        <dbReference type="ARBA" id="ARBA00022840"/>
    </source>
</evidence>
<comment type="catalytic activity">
    <reaction evidence="16 17 19">
        <text>(6S)-NADPHX + ADP = AMP + phosphate + NADPH + H(+)</text>
        <dbReference type="Rhea" id="RHEA:32235"/>
        <dbReference type="ChEBI" id="CHEBI:15378"/>
        <dbReference type="ChEBI" id="CHEBI:43474"/>
        <dbReference type="ChEBI" id="CHEBI:57783"/>
        <dbReference type="ChEBI" id="CHEBI:64076"/>
        <dbReference type="ChEBI" id="CHEBI:456215"/>
        <dbReference type="ChEBI" id="CHEBI:456216"/>
        <dbReference type="EC" id="4.2.1.136"/>
    </reaction>
</comment>
<evidence type="ECO:0000256" key="17">
    <source>
        <dbReference type="HAMAP-Rule" id="MF_01965"/>
    </source>
</evidence>
<keyword evidence="13" id="KW-0511">Multifunctional enzyme</keyword>
<feature type="binding site" evidence="17">
    <location>
        <position position="304"/>
    </location>
    <ligand>
        <name>(6S)-NADPHX</name>
        <dbReference type="ChEBI" id="CHEBI:64076"/>
    </ligand>
</feature>
<dbReference type="PROSITE" id="PS51383">
    <property type="entry name" value="YJEF_C_3"/>
    <property type="match status" value="1"/>
</dbReference>
<evidence type="ECO:0000256" key="11">
    <source>
        <dbReference type="ARBA" id="ARBA00023235"/>
    </source>
</evidence>
<feature type="region of interest" description="Disordered" evidence="20">
    <location>
        <begin position="48"/>
        <end position="76"/>
    </location>
</feature>
<evidence type="ECO:0000313" key="23">
    <source>
        <dbReference type="EMBL" id="GAA1850706.1"/>
    </source>
</evidence>
<evidence type="ECO:0000313" key="24">
    <source>
        <dbReference type="Proteomes" id="UP001501094"/>
    </source>
</evidence>
<keyword evidence="12 17" id="KW-0456">Lyase</keyword>
<comment type="similarity">
    <text evidence="17">Belongs to the NnrD/CARKD family.</text>
</comment>
<dbReference type="HAMAP" id="MF_01966">
    <property type="entry name" value="NADHX_epimerase"/>
    <property type="match status" value="1"/>
</dbReference>
<dbReference type="Pfam" id="PF01256">
    <property type="entry name" value="Carb_kinase"/>
    <property type="match status" value="1"/>
</dbReference>
<dbReference type="PROSITE" id="PS51385">
    <property type="entry name" value="YJEF_N"/>
    <property type="match status" value="1"/>
</dbReference>
<feature type="binding site" evidence="17">
    <location>
        <position position="413"/>
    </location>
    <ligand>
        <name>(6S)-NADPHX</name>
        <dbReference type="ChEBI" id="CHEBI:64076"/>
    </ligand>
</feature>
<keyword evidence="6 17" id="KW-0547">Nucleotide-binding</keyword>
<dbReference type="InterPro" id="IPR004443">
    <property type="entry name" value="YjeF_N_dom"/>
</dbReference>
<dbReference type="SUPFAM" id="SSF53613">
    <property type="entry name" value="Ribokinase-like"/>
    <property type="match status" value="1"/>
</dbReference>
<evidence type="ECO:0000256" key="9">
    <source>
        <dbReference type="ARBA" id="ARBA00022958"/>
    </source>
</evidence>
<evidence type="ECO:0000256" key="13">
    <source>
        <dbReference type="ARBA" id="ARBA00023268"/>
    </source>
</evidence>
<organism evidence="23 24">
    <name type="scientific">Myceligenerans crystallogenes</name>
    <dbReference type="NCBI Taxonomy" id="316335"/>
    <lineage>
        <taxon>Bacteria</taxon>
        <taxon>Bacillati</taxon>
        <taxon>Actinomycetota</taxon>
        <taxon>Actinomycetes</taxon>
        <taxon>Micrococcales</taxon>
        <taxon>Promicromonosporaceae</taxon>
        <taxon>Myceligenerans</taxon>
    </lineage>
</organism>
<evidence type="ECO:0000256" key="8">
    <source>
        <dbReference type="ARBA" id="ARBA00022857"/>
    </source>
</evidence>
<dbReference type="Gene3D" id="3.40.50.10260">
    <property type="entry name" value="YjeF N-terminal domain"/>
    <property type="match status" value="1"/>
</dbReference>
<evidence type="ECO:0000259" key="21">
    <source>
        <dbReference type="PROSITE" id="PS51383"/>
    </source>
</evidence>
<comment type="caution">
    <text evidence="23">The sequence shown here is derived from an EMBL/GenBank/DDBJ whole genome shotgun (WGS) entry which is preliminary data.</text>
</comment>
<keyword evidence="9 18" id="KW-0630">Potassium</keyword>
<evidence type="ECO:0000256" key="5">
    <source>
        <dbReference type="ARBA" id="ARBA00022723"/>
    </source>
</evidence>
<comment type="function">
    <text evidence="18">Catalyzes the epimerization of the S- and R-forms of NAD(P)HX, a damaged form of NAD(P)H that is a result of enzymatic or heat-dependent hydration. This is a prerequisite for the S-specific NAD(P)H-hydrate dehydratase to allow the repair of both epimers of NAD(P)HX.</text>
</comment>
<evidence type="ECO:0000256" key="18">
    <source>
        <dbReference type="HAMAP-Rule" id="MF_01966"/>
    </source>
</evidence>
<feature type="binding site" evidence="18">
    <location>
        <position position="160"/>
    </location>
    <ligand>
        <name>K(+)</name>
        <dbReference type="ChEBI" id="CHEBI:29103"/>
    </ligand>
</feature>
<accession>A0ABN2N4J8</accession>
<feature type="binding site" evidence="17">
    <location>
        <begin position="455"/>
        <end position="459"/>
    </location>
    <ligand>
        <name>AMP</name>
        <dbReference type="ChEBI" id="CHEBI:456215"/>
    </ligand>
</feature>
<feature type="binding site" evidence="18">
    <location>
        <position position="95"/>
    </location>
    <ligand>
        <name>K(+)</name>
        <dbReference type="ChEBI" id="CHEBI:29103"/>
    </ligand>
</feature>
<evidence type="ECO:0000256" key="3">
    <source>
        <dbReference type="ARBA" id="ARBA00006001"/>
    </source>
</evidence>
<feature type="binding site" evidence="17">
    <location>
        <position position="484"/>
    </location>
    <ligand>
        <name>(6S)-NADPHX</name>
        <dbReference type="ChEBI" id="CHEBI:64076"/>
    </ligand>
</feature>
<dbReference type="EC" id="5.1.99.6" evidence="19"/>
<name>A0ABN2N4J8_9MICO</name>
<evidence type="ECO:0000256" key="14">
    <source>
        <dbReference type="ARBA" id="ARBA00025153"/>
    </source>
</evidence>
<dbReference type="EC" id="4.2.1.136" evidence="19"/>
<evidence type="ECO:0000256" key="16">
    <source>
        <dbReference type="ARBA" id="ARBA00049209"/>
    </source>
</evidence>
<dbReference type="PANTHER" id="PTHR12592">
    <property type="entry name" value="ATP-DEPENDENT (S)-NAD(P)H-HYDRATE DEHYDRATASE FAMILY MEMBER"/>
    <property type="match status" value="1"/>
</dbReference>
<dbReference type="PROSITE" id="PS01050">
    <property type="entry name" value="YJEF_C_2"/>
    <property type="match status" value="1"/>
</dbReference>
<keyword evidence="10 17" id="KW-0520">NAD</keyword>
<dbReference type="Proteomes" id="UP001501094">
    <property type="component" value="Unassembled WGS sequence"/>
</dbReference>
<feature type="binding site" evidence="18">
    <location>
        <begin position="164"/>
        <end position="170"/>
    </location>
    <ligand>
        <name>(6S)-NADPHX</name>
        <dbReference type="ChEBI" id="CHEBI:64076"/>
    </ligand>
</feature>
<keyword evidence="7 17" id="KW-0067">ATP-binding</keyword>
<evidence type="ECO:0000259" key="22">
    <source>
        <dbReference type="PROSITE" id="PS51385"/>
    </source>
</evidence>
<comment type="similarity">
    <text evidence="3 19">In the N-terminal section; belongs to the NnrE/AIBP family.</text>
</comment>
<comment type="subunit">
    <text evidence="17">Homotetramer.</text>
</comment>
<comment type="function">
    <text evidence="14 19">Bifunctional enzyme that catalyzes the epimerization of the S- and R-forms of NAD(P)HX and the dehydration of the S-form of NAD(P)HX at the expense of ADP, which is converted to AMP. This allows the repair of both epimers of NAD(P)HX, a damaged form of NAD(P)H that is a result of enzymatic or heat-dependent hydration.</text>
</comment>
<evidence type="ECO:0000256" key="15">
    <source>
        <dbReference type="ARBA" id="ARBA00048238"/>
    </source>
</evidence>
<comment type="caution">
    <text evidence="18">Lacks conserved residue(s) required for the propagation of feature annotation.</text>
</comment>
<reference evidence="23 24" key="1">
    <citation type="journal article" date="2019" name="Int. J. Syst. Evol. Microbiol.">
        <title>The Global Catalogue of Microorganisms (GCM) 10K type strain sequencing project: providing services to taxonomists for standard genome sequencing and annotation.</title>
        <authorList>
            <consortium name="The Broad Institute Genomics Platform"/>
            <consortium name="The Broad Institute Genome Sequencing Center for Infectious Disease"/>
            <person name="Wu L."/>
            <person name="Ma J."/>
        </authorList>
    </citation>
    <scope>NUCLEOTIDE SEQUENCE [LARGE SCALE GENOMIC DNA]</scope>
    <source>
        <strain evidence="23 24">JCM 14326</strain>
    </source>
</reference>
<evidence type="ECO:0000256" key="2">
    <source>
        <dbReference type="ARBA" id="ARBA00000909"/>
    </source>
</evidence>
<evidence type="ECO:0000256" key="19">
    <source>
        <dbReference type="PIRNR" id="PIRNR017184"/>
    </source>
</evidence>
<comment type="catalytic activity">
    <reaction evidence="1 18 19">
        <text>(6R)-NADHX = (6S)-NADHX</text>
        <dbReference type="Rhea" id="RHEA:32215"/>
        <dbReference type="ChEBI" id="CHEBI:64074"/>
        <dbReference type="ChEBI" id="CHEBI:64075"/>
        <dbReference type="EC" id="5.1.99.6"/>
    </reaction>
</comment>
<comment type="function">
    <text evidence="17">Catalyzes the dehydration of the S-form of NAD(P)HX at the expense of ADP, which is converted to AMP. Together with NAD(P)HX epimerase, which catalyzes the epimerization of the S- and R-forms, the enzyme allows the repair of both epimers of NAD(P)HX, a damaged form of NAD(P)H that is a result of enzymatic or heat-dependent hydration.</text>
</comment>
<keyword evidence="8 17" id="KW-0521">NADP</keyword>
<dbReference type="InterPro" id="IPR030677">
    <property type="entry name" value="Nnr"/>
</dbReference>
<sequence length="554" mass="55016">MIEAWTADEMRAAEKPLLDAGVPLMDRAARALARTVLGDIARRRPAAGMPRRRVAGSLGSDGLPGEGRVRPARRAGTRAPARGAAALLLVGAGNNGGDALFAGAHLAREGVRVTAVLVASEVHAAGLAALRAARAEVIERSELRVPAVVARAEAADAVVDGLTGAGSRGALRPPAGGIVRALADVRAAAEAAGTPWPWVVAVDVPSGIGVDDGAVPGPVLPADRTVAFGAYKPGLLLPPAAPLAGSVTVTDVGLGSLQGPQFAGTLRLEDDDVAAVLRAPGPRDHKYTRGVVGVVAGTEKFPGAGVLAAAGAVRAGAGLVRALGPVPVTSQILSRHPEAVTVGGRVQSWVLGPGIPSDGSDAGQDRRVYGALAAVTGVLDAEVTGGVVPAVIDAGAMAMLEHRLPEIAVLTPHAGELATLMSGLGHEVTRADVEAEPVRWARAAHRATGATVLLKGAVTVVVGSGATYAQADAPAWLATAGAGDVLAGILGTLLASRAADVLADHALTSRVAAAAVVVHGRAAALASGGGPVTASDVADAVPRVIARILGGDHA</sequence>
<evidence type="ECO:0000256" key="6">
    <source>
        <dbReference type="ARBA" id="ARBA00022741"/>
    </source>
</evidence>
<dbReference type="EMBL" id="BAAANL010000001">
    <property type="protein sequence ID" value="GAA1850706.1"/>
    <property type="molecule type" value="Genomic_DNA"/>
</dbReference>
<protein>
    <recommendedName>
        <fullName evidence="19">Bifunctional NAD(P)H-hydrate repair enzyme</fullName>
    </recommendedName>
    <alternativeName>
        <fullName evidence="19">Nicotinamide nucleotide repair protein</fullName>
    </alternativeName>
    <domain>
        <recommendedName>
            <fullName evidence="19">ADP-dependent (S)-NAD(P)H-hydrate dehydratase</fullName>
            <ecNumber evidence="19">4.2.1.136</ecNumber>
        </recommendedName>
        <alternativeName>
            <fullName evidence="19">ADP-dependent NAD(P)HX dehydratase</fullName>
        </alternativeName>
    </domain>
    <domain>
        <recommendedName>
            <fullName evidence="19">NAD(P)H-hydrate epimerase</fullName>
            <ecNumber evidence="19">5.1.99.6</ecNumber>
        </recommendedName>
    </domain>
</protein>
<dbReference type="PANTHER" id="PTHR12592:SF0">
    <property type="entry name" value="ATP-DEPENDENT (S)-NAD(P)H-HYDRATE DEHYDRATASE"/>
    <property type="match status" value="1"/>
</dbReference>
<keyword evidence="24" id="KW-1185">Reference proteome</keyword>
<evidence type="ECO:0000256" key="12">
    <source>
        <dbReference type="ARBA" id="ARBA00023239"/>
    </source>
</evidence>
<comment type="catalytic activity">
    <reaction evidence="2 18 19">
        <text>(6R)-NADPHX = (6S)-NADPHX</text>
        <dbReference type="Rhea" id="RHEA:32227"/>
        <dbReference type="ChEBI" id="CHEBI:64076"/>
        <dbReference type="ChEBI" id="CHEBI:64077"/>
        <dbReference type="EC" id="5.1.99.6"/>
    </reaction>
</comment>
<feature type="domain" description="YjeF C-terminal" evidence="21">
    <location>
        <begin position="269"/>
        <end position="548"/>
    </location>
</feature>
<feature type="binding site" evidence="18">
    <location>
        <begin position="94"/>
        <end position="98"/>
    </location>
    <ligand>
        <name>(6S)-NADPHX</name>
        <dbReference type="ChEBI" id="CHEBI:64076"/>
    </ligand>
</feature>
<dbReference type="InterPro" id="IPR036652">
    <property type="entry name" value="YjeF_N_dom_sf"/>
</dbReference>
<feature type="binding site" evidence="18">
    <location>
        <position position="203"/>
    </location>
    <ligand>
        <name>(6S)-NADPHX</name>
        <dbReference type="ChEBI" id="CHEBI:64076"/>
    </ligand>
</feature>
<gene>
    <name evidence="18" type="primary">nnrE</name>
    <name evidence="17" type="synonym">nnrD</name>
    <name evidence="23" type="ORF">GCM10009751_03920</name>
</gene>
<dbReference type="Gene3D" id="3.40.1190.20">
    <property type="match status" value="1"/>
</dbReference>
<evidence type="ECO:0000256" key="10">
    <source>
        <dbReference type="ARBA" id="ARBA00023027"/>
    </source>
</evidence>
<comment type="similarity">
    <text evidence="18">Belongs to the NnrE/AIBP family.</text>
</comment>
<proteinExistence type="inferred from homology"/>
<comment type="similarity">
    <text evidence="4 19">In the C-terminal section; belongs to the NnrD/CARKD family.</text>
</comment>
<dbReference type="CDD" id="cd01171">
    <property type="entry name" value="YXKO-related"/>
    <property type="match status" value="1"/>
</dbReference>
<dbReference type="Pfam" id="PF03853">
    <property type="entry name" value="YjeF_N"/>
    <property type="match status" value="1"/>
</dbReference>
<dbReference type="SUPFAM" id="SSF64153">
    <property type="entry name" value="YjeF N-terminal domain-like"/>
    <property type="match status" value="1"/>
</dbReference>
<comment type="cofactor">
    <cofactor evidence="18 19">
        <name>K(+)</name>
        <dbReference type="ChEBI" id="CHEBI:29103"/>
    </cofactor>
    <text evidence="18 19">Binds 1 potassium ion per subunit.</text>
</comment>
<comment type="cofactor">
    <cofactor evidence="17">
        <name>Mg(2+)</name>
        <dbReference type="ChEBI" id="CHEBI:18420"/>
    </cofactor>
</comment>
<keyword evidence="11 18" id="KW-0413">Isomerase</keyword>
<feature type="binding site" evidence="17">
    <location>
        <position position="483"/>
    </location>
    <ligand>
        <name>AMP</name>
        <dbReference type="ChEBI" id="CHEBI:456215"/>
    </ligand>
</feature>
<evidence type="ECO:0000256" key="1">
    <source>
        <dbReference type="ARBA" id="ARBA00000013"/>
    </source>
</evidence>
<feature type="binding site" evidence="17">
    <location>
        <position position="354"/>
    </location>
    <ligand>
        <name>(6S)-NADPHX</name>
        <dbReference type="ChEBI" id="CHEBI:64076"/>
    </ligand>
</feature>
<dbReference type="PIRSF" id="PIRSF017184">
    <property type="entry name" value="Nnr"/>
    <property type="match status" value="1"/>
</dbReference>
<keyword evidence="5 18" id="KW-0479">Metal-binding</keyword>
<evidence type="ECO:0000256" key="20">
    <source>
        <dbReference type="SAM" id="MobiDB-lite"/>
    </source>
</evidence>
<dbReference type="RefSeq" id="WP_344098984.1">
    <property type="nucleotide sequence ID" value="NZ_BAAANL010000001.1"/>
</dbReference>
<evidence type="ECO:0000256" key="4">
    <source>
        <dbReference type="ARBA" id="ARBA00009524"/>
    </source>
</evidence>